<protein>
    <submittedName>
        <fullName evidence="1">Uncharacterized protein</fullName>
    </submittedName>
</protein>
<organism evidence="1 2">
    <name type="scientific">Brassica cretica</name>
    <name type="common">Mustard</name>
    <dbReference type="NCBI Taxonomy" id="69181"/>
    <lineage>
        <taxon>Eukaryota</taxon>
        <taxon>Viridiplantae</taxon>
        <taxon>Streptophyta</taxon>
        <taxon>Embryophyta</taxon>
        <taxon>Tracheophyta</taxon>
        <taxon>Spermatophyta</taxon>
        <taxon>Magnoliopsida</taxon>
        <taxon>eudicotyledons</taxon>
        <taxon>Gunneridae</taxon>
        <taxon>Pentapetalae</taxon>
        <taxon>rosids</taxon>
        <taxon>malvids</taxon>
        <taxon>Brassicales</taxon>
        <taxon>Brassicaceae</taxon>
        <taxon>Brassiceae</taxon>
        <taxon>Brassica</taxon>
    </lineage>
</organism>
<keyword evidence="2" id="KW-1185">Reference proteome</keyword>
<proteinExistence type="predicted"/>
<comment type="caution">
    <text evidence="1">The sequence shown here is derived from an EMBL/GenBank/DDBJ whole genome shotgun (WGS) entry which is preliminary data.</text>
</comment>
<evidence type="ECO:0000313" key="1">
    <source>
        <dbReference type="EMBL" id="KAF3527454.1"/>
    </source>
</evidence>
<accession>A0ABQ7B4I9</accession>
<name>A0ABQ7B4I9_BRACR</name>
<dbReference type="Proteomes" id="UP000266723">
    <property type="component" value="Unassembled WGS sequence"/>
</dbReference>
<reference evidence="1 2" key="1">
    <citation type="journal article" date="2020" name="BMC Genomics">
        <title>Intraspecific diversification of the crop wild relative Brassica cretica Lam. using demographic model selection.</title>
        <authorList>
            <person name="Kioukis A."/>
            <person name="Michalopoulou V.A."/>
            <person name="Briers L."/>
            <person name="Pirintsos S."/>
            <person name="Studholme D.J."/>
            <person name="Pavlidis P."/>
            <person name="Sarris P.F."/>
        </authorList>
    </citation>
    <scope>NUCLEOTIDE SEQUENCE [LARGE SCALE GENOMIC DNA]</scope>
    <source>
        <strain evidence="2">cv. PFS-1207/04</strain>
    </source>
</reference>
<evidence type="ECO:0000313" key="2">
    <source>
        <dbReference type="Proteomes" id="UP000266723"/>
    </source>
</evidence>
<dbReference type="EMBL" id="QGKV02001507">
    <property type="protein sequence ID" value="KAF3527454.1"/>
    <property type="molecule type" value="Genomic_DNA"/>
</dbReference>
<sequence length="164" mass="18803">MTQRKTLLQKAYLAINESLPDEDDFESKRYTGRCISKPPDFGSACLGSSGFHESTTQGHPSIDGGLPPRGRLRYYIVESGQELMAEFNQCLHLLYLAWKLLLAANNMSKKSTLVQSWDDARSYNYNINTSRSIKYAKRSKETGTETLLKVYYRLYELERNTQGR</sequence>
<gene>
    <name evidence="1" type="ORF">DY000_02040222</name>
</gene>